<proteinExistence type="predicted"/>
<dbReference type="PANTHER" id="PTHR35871:SF1">
    <property type="entry name" value="CXC1-LIKE CYSTEINE CLUSTER ASSOCIATED WITH KDZ TRANSPOSASES DOMAIN-CONTAINING PROTEIN"/>
    <property type="match status" value="1"/>
</dbReference>
<name>A0A3N4JXL5_9PEZI</name>
<sequence>MLEDGRLKVLQIVLQECDVWPQGPCKYASNASCCAHALLSSQLDFQQQKGELQGTIEAVGYQVIFYPVYHCELNFNEYFWGRAKLYARAYGKYSFPALVHIVPEALVHVSEQLIFKYYQHVSRMMEAYRNHLAYGSENFKRHVFTRDSSHR</sequence>
<reference evidence="1 2" key="1">
    <citation type="journal article" date="2018" name="Nat. Ecol. Evol.">
        <title>Pezizomycetes genomes reveal the molecular basis of ectomycorrhizal truffle lifestyle.</title>
        <authorList>
            <person name="Murat C."/>
            <person name="Payen T."/>
            <person name="Noel B."/>
            <person name="Kuo A."/>
            <person name="Morin E."/>
            <person name="Chen J."/>
            <person name="Kohler A."/>
            <person name="Krizsan K."/>
            <person name="Balestrini R."/>
            <person name="Da Silva C."/>
            <person name="Montanini B."/>
            <person name="Hainaut M."/>
            <person name="Levati E."/>
            <person name="Barry K.W."/>
            <person name="Belfiori B."/>
            <person name="Cichocki N."/>
            <person name="Clum A."/>
            <person name="Dockter R.B."/>
            <person name="Fauchery L."/>
            <person name="Guy J."/>
            <person name="Iotti M."/>
            <person name="Le Tacon F."/>
            <person name="Lindquist E.A."/>
            <person name="Lipzen A."/>
            <person name="Malagnac F."/>
            <person name="Mello A."/>
            <person name="Molinier V."/>
            <person name="Miyauchi S."/>
            <person name="Poulain J."/>
            <person name="Riccioni C."/>
            <person name="Rubini A."/>
            <person name="Sitrit Y."/>
            <person name="Splivallo R."/>
            <person name="Traeger S."/>
            <person name="Wang M."/>
            <person name="Zifcakova L."/>
            <person name="Wipf D."/>
            <person name="Zambonelli A."/>
            <person name="Paolocci F."/>
            <person name="Nowrousian M."/>
            <person name="Ottonello S."/>
            <person name="Baldrian P."/>
            <person name="Spatafora J.W."/>
            <person name="Henrissat B."/>
            <person name="Nagy L.G."/>
            <person name="Aury J.M."/>
            <person name="Wincker P."/>
            <person name="Grigoriev I.V."/>
            <person name="Bonfante P."/>
            <person name="Martin F.M."/>
        </authorList>
    </citation>
    <scope>NUCLEOTIDE SEQUENCE [LARGE SCALE GENOMIC DNA]</scope>
    <source>
        <strain evidence="1 2">120613-1</strain>
    </source>
</reference>
<organism evidence="1 2">
    <name type="scientific">Choiromyces venosus 120613-1</name>
    <dbReference type="NCBI Taxonomy" id="1336337"/>
    <lineage>
        <taxon>Eukaryota</taxon>
        <taxon>Fungi</taxon>
        <taxon>Dikarya</taxon>
        <taxon>Ascomycota</taxon>
        <taxon>Pezizomycotina</taxon>
        <taxon>Pezizomycetes</taxon>
        <taxon>Pezizales</taxon>
        <taxon>Tuberaceae</taxon>
        <taxon>Choiromyces</taxon>
    </lineage>
</organism>
<evidence type="ECO:0000313" key="1">
    <source>
        <dbReference type="EMBL" id="RPB03050.1"/>
    </source>
</evidence>
<dbReference type="Gene3D" id="3.30.420.10">
    <property type="entry name" value="Ribonuclease H-like superfamily/Ribonuclease H"/>
    <property type="match status" value="1"/>
</dbReference>
<dbReference type="Proteomes" id="UP000276215">
    <property type="component" value="Unassembled WGS sequence"/>
</dbReference>
<dbReference type="AlphaFoldDB" id="A0A3N4JXL5"/>
<dbReference type="GO" id="GO:0003676">
    <property type="term" value="F:nucleic acid binding"/>
    <property type="evidence" value="ECO:0007669"/>
    <property type="project" value="InterPro"/>
</dbReference>
<dbReference type="STRING" id="1336337.A0A3N4JXL5"/>
<evidence type="ECO:0000313" key="2">
    <source>
        <dbReference type="Proteomes" id="UP000276215"/>
    </source>
</evidence>
<dbReference type="PANTHER" id="PTHR35871">
    <property type="entry name" value="EXPRESSED PROTEIN"/>
    <property type="match status" value="1"/>
</dbReference>
<gene>
    <name evidence="1" type="ORF">L873DRAFT_1841383</name>
</gene>
<protein>
    <recommendedName>
        <fullName evidence="3">Tc1-like transposase DDE domain-containing protein</fullName>
    </recommendedName>
</protein>
<accession>A0A3N4JXL5</accession>
<dbReference type="EMBL" id="ML120364">
    <property type="protein sequence ID" value="RPB03050.1"/>
    <property type="molecule type" value="Genomic_DNA"/>
</dbReference>
<dbReference type="InterPro" id="IPR036397">
    <property type="entry name" value="RNaseH_sf"/>
</dbReference>
<keyword evidence="2" id="KW-1185">Reference proteome</keyword>
<evidence type="ECO:0008006" key="3">
    <source>
        <dbReference type="Google" id="ProtNLM"/>
    </source>
</evidence>
<dbReference type="OrthoDB" id="5401962at2759"/>